<keyword evidence="3" id="KW-1185">Reference proteome</keyword>
<organism evidence="2 3">
    <name type="scientific">Trichonephila clavipes</name>
    <name type="common">Golden silk orbweaver</name>
    <name type="synonym">Nephila clavipes</name>
    <dbReference type="NCBI Taxonomy" id="2585209"/>
    <lineage>
        <taxon>Eukaryota</taxon>
        <taxon>Metazoa</taxon>
        <taxon>Ecdysozoa</taxon>
        <taxon>Arthropoda</taxon>
        <taxon>Chelicerata</taxon>
        <taxon>Arachnida</taxon>
        <taxon>Araneae</taxon>
        <taxon>Araneomorphae</taxon>
        <taxon>Entelegynae</taxon>
        <taxon>Araneoidea</taxon>
        <taxon>Nephilidae</taxon>
        <taxon>Trichonephila</taxon>
    </lineage>
</organism>
<dbReference type="AlphaFoldDB" id="A0A8X6R340"/>
<gene>
    <name evidence="2" type="ORF">TNCV_1994971</name>
</gene>
<name>A0A8X6R340_TRICX</name>
<proteinExistence type="predicted"/>
<evidence type="ECO:0000256" key="1">
    <source>
        <dbReference type="SAM" id="MobiDB-lite"/>
    </source>
</evidence>
<feature type="region of interest" description="Disordered" evidence="1">
    <location>
        <begin position="1"/>
        <end position="30"/>
    </location>
</feature>
<dbReference type="Proteomes" id="UP000887159">
    <property type="component" value="Unassembled WGS sequence"/>
</dbReference>
<reference evidence="2" key="1">
    <citation type="submission" date="2020-08" db="EMBL/GenBank/DDBJ databases">
        <title>Multicomponent nature underlies the extraordinary mechanical properties of spider dragline silk.</title>
        <authorList>
            <person name="Kono N."/>
            <person name="Nakamura H."/>
            <person name="Mori M."/>
            <person name="Yoshida Y."/>
            <person name="Ohtoshi R."/>
            <person name="Malay A.D."/>
            <person name="Moran D.A.P."/>
            <person name="Tomita M."/>
            <person name="Numata K."/>
            <person name="Arakawa K."/>
        </authorList>
    </citation>
    <scope>NUCLEOTIDE SEQUENCE</scope>
</reference>
<comment type="caution">
    <text evidence="2">The sequence shown here is derived from an EMBL/GenBank/DDBJ whole genome shotgun (WGS) entry which is preliminary data.</text>
</comment>
<dbReference type="EMBL" id="BMAU01021012">
    <property type="protein sequence ID" value="GFX86635.1"/>
    <property type="molecule type" value="Genomic_DNA"/>
</dbReference>
<evidence type="ECO:0000313" key="2">
    <source>
        <dbReference type="EMBL" id="GFX86635.1"/>
    </source>
</evidence>
<protein>
    <submittedName>
        <fullName evidence="2">Uncharacterized protein</fullName>
    </submittedName>
</protein>
<accession>A0A8X6R340</accession>
<evidence type="ECO:0000313" key="3">
    <source>
        <dbReference type="Proteomes" id="UP000887159"/>
    </source>
</evidence>
<sequence>MESDETNKYPMESDETNKYPMESDETNKYPMESDETNIPWNRMKQPSIEIIQNLQITRTVLHHCSQSSISHLCGTLCFTLSNSSGISWISTCLFTDAPGVLNVQFERTEVGLFYKQNHPFITPHVTEDGIVPFEAMRDSILPKIISHYPKLTLAYYDTLLYVGPYTQTFWTMKRKHPNHWKLDSYLQMKPLRHSPDKKVFTSLNDLLMGKEDWVRELLKNGSGEPFDEP</sequence>